<name>A0A3R6HEZ7_9BACT</name>
<keyword evidence="2" id="KW-0675">Receptor</keyword>
<dbReference type="RefSeq" id="WP_118201560.1">
    <property type="nucleotide sequence ID" value="NZ_QRIE01000071.1"/>
</dbReference>
<comment type="caution">
    <text evidence="2">The sequence shown here is derived from an EMBL/GenBank/DDBJ whole genome shotgun (WGS) entry which is preliminary data.</text>
</comment>
<reference evidence="2 3" key="1">
    <citation type="submission" date="2018-08" db="EMBL/GenBank/DDBJ databases">
        <title>A genome reference for cultivated species of the human gut microbiota.</title>
        <authorList>
            <person name="Zou Y."/>
            <person name="Xue W."/>
            <person name="Luo G."/>
        </authorList>
    </citation>
    <scope>NUCLEOTIDE SEQUENCE [LARGE SCALE GENOMIC DNA]</scope>
    <source>
        <strain evidence="2 3">AM22-1</strain>
    </source>
</reference>
<dbReference type="InterPro" id="IPR041700">
    <property type="entry name" value="OMP_b-brl_3"/>
</dbReference>
<protein>
    <submittedName>
        <fullName evidence="2">TonB-dependent receptor</fullName>
    </submittedName>
</protein>
<accession>A0A3R6HEZ7</accession>
<dbReference type="Pfam" id="PF13715">
    <property type="entry name" value="CarbopepD_reg_2"/>
    <property type="match status" value="1"/>
</dbReference>
<dbReference type="InterPro" id="IPR008969">
    <property type="entry name" value="CarboxyPept-like_regulatory"/>
</dbReference>
<sequence length="773" mass="88183">MKCFRIIVFMFIQFLPLYVFCQNVEGQVIDSLGLPLEFVNVVFLSRKDTTFINGAGTDSDGKFSIDSKGKQGFLRFSRIGYSTLVMNVDGQQVIKAVLNEDRNTLSEVVIKSNLPKTILKDEGMLTNIAGSFLEKAGTLEHVLSYIPNIIIIDGKVQVLGRGVPDFYLNGHKVIDRMELKNLRGDNIKNIEVINNPGARYGAATKSVIRITTKTRKEDSWGVDMSSSYGINEEKRFSTTNVATLNFHYKKMDISSSLYCDYSNTEDDKLVQQFTYLDNVWEKNNNIIQEYTNVNPYAKLAISYQLNDSTSLGVRASYDRFAKNYGSGTMDAVVTKDSNISESSHSYYESPANSTAVTTNAYYVGKVGKLTVDFNIDYYWYNKKEHMYNNEWIDANMDATSEKVETSRNSFSYQLASKINLTIPLFGGHFSWGGELSDNKRKSKYDVLPINLLNNERSTVEEKAYSSFCDYNRRIGNAVILMGVRYENTNFKYYSHEEYVPFQSKRFSDLFPSLSISFPIGDSQIQVNYASDINRPSYYQLRNGIQYDNRYTYESGNPYLLPSKSRNLGFYFTWSSIAFSAIYSHISDEICSIVKPYGENMQISIMRPENMESYNKIQTNLSLSPSIGFWHPQLKAAISKQWFYMSNPNSKSLSNPIGTFHINNTFDTKWFMASLLMTVQTEGNMGNCFTYSYWNTDISLYKTLLKDRLTIQLYANDIFGTANLRRVIYSGKQSCSNIKSYSSSSVMLTVRYALNAKKDKYKGTGAGIQQRKRL</sequence>
<dbReference type="EMBL" id="QRIN01000074">
    <property type="protein sequence ID" value="RHG63228.1"/>
    <property type="molecule type" value="Genomic_DNA"/>
</dbReference>
<feature type="domain" description="Outer membrane protein beta-barrel" evidence="1">
    <location>
        <begin position="368"/>
        <end position="751"/>
    </location>
</feature>
<dbReference type="SUPFAM" id="SSF56935">
    <property type="entry name" value="Porins"/>
    <property type="match status" value="1"/>
</dbReference>
<evidence type="ECO:0000313" key="3">
    <source>
        <dbReference type="Proteomes" id="UP000286501"/>
    </source>
</evidence>
<dbReference type="SUPFAM" id="SSF49464">
    <property type="entry name" value="Carboxypeptidase regulatory domain-like"/>
    <property type="match status" value="1"/>
</dbReference>
<dbReference type="Proteomes" id="UP000286501">
    <property type="component" value="Unassembled WGS sequence"/>
</dbReference>
<evidence type="ECO:0000259" key="1">
    <source>
        <dbReference type="Pfam" id="PF14905"/>
    </source>
</evidence>
<gene>
    <name evidence="2" type="ORF">DW250_13510</name>
</gene>
<proteinExistence type="predicted"/>
<organism evidence="2 3">
    <name type="scientific">Segatella copri</name>
    <dbReference type="NCBI Taxonomy" id="165179"/>
    <lineage>
        <taxon>Bacteria</taxon>
        <taxon>Pseudomonadati</taxon>
        <taxon>Bacteroidota</taxon>
        <taxon>Bacteroidia</taxon>
        <taxon>Bacteroidales</taxon>
        <taxon>Prevotellaceae</taxon>
        <taxon>Segatella</taxon>
    </lineage>
</organism>
<evidence type="ECO:0000313" key="2">
    <source>
        <dbReference type="EMBL" id="RHG63228.1"/>
    </source>
</evidence>
<dbReference type="AlphaFoldDB" id="A0A3R6HEZ7"/>
<dbReference type="Pfam" id="PF14905">
    <property type="entry name" value="OMP_b-brl_3"/>
    <property type="match status" value="1"/>
</dbReference>